<evidence type="ECO:0000256" key="2">
    <source>
        <dbReference type="ARBA" id="ARBA00010616"/>
    </source>
</evidence>
<dbReference type="EMBL" id="JACHIV010000001">
    <property type="protein sequence ID" value="MBB5069992.1"/>
    <property type="molecule type" value="Genomic_DNA"/>
</dbReference>
<evidence type="ECO:0000313" key="5">
    <source>
        <dbReference type="EMBL" id="MBB5069992.1"/>
    </source>
</evidence>
<name>A0A840NLI8_9PSEU</name>
<keyword evidence="6" id="KW-1185">Reference proteome</keyword>
<reference evidence="5 6" key="1">
    <citation type="submission" date="2020-08" db="EMBL/GenBank/DDBJ databases">
        <title>Sequencing the genomes of 1000 actinobacteria strains.</title>
        <authorList>
            <person name="Klenk H.-P."/>
        </authorList>
    </citation>
    <scope>NUCLEOTIDE SEQUENCE [LARGE SCALE GENOMIC DNA]</scope>
    <source>
        <strain evidence="5 6">DSM 45582</strain>
    </source>
</reference>
<evidence type="ECO:0000256" key="4">
    <source>
        <dbReference type="ARBA" id="ARBA00032321"/>
    </source>
</evidence>
<dbReference type="Proteomes" id="UP000580474">
    <property type="component" value="Unassembled WGS sequence"/>
</dbReference>
<dbReference type="GO" id="GO:0031386">
    <property type="term" value="F:protein tag activity"/>
    <property type="evidence" value="ECO:0007669"/>
    <property type="project" value="InterPro"/>
</dbReference>
<dbReference type="UniPathway" id="UPA00997"/>
<protein>
    <recommendedName>
        <fullName evidence="3">Prokaryotic ubiquitin-like protein Pup</fullName>
    </recommendedName>
    <alternativeName>
        <fullName evidence="4">Bacterial ubiquitin-like modifier</fullName>
    </alternativeName>
</protein>
<dbReference type="InterPro" id="IPR008515">
    <property type="entry name" value="Ubiquitin-like_Pup"/>
</dbReference>
<evidence type="ECO:0000256" key="3">
    <source>
        <dbReference type="ARBA" id="ARBA00016748"/>
    </source>
</evidence>
<dbReference type="GO" id="GO:0070490">
    <property type="term" value="P:protein pupylation"/>
    <property type="evidence" value="ECO:0007669"/>
    <property type="project" value="InterPro"/>
</dbReference>
<comment type="pathway">
    <text evidence="1">Protein degradation; proteasomal Pup-dependent pathway.</text>
</comment>
<dbReference type="AlphaFoldDB" id="A0A840NLI8"/>
<gene>
    <name evidence="5" type="ORF">BJ969_003080</name>
</gene>
<dbReference type="GO" id="GO:0010498">
    <property type="term" value="P:proteasomal protein catabolic process"/>
    <property type="evidence" value="ECO:0007669"/>
    <property type="project" value="InterPro"/>
</dbReference>
<sequence length="44" mass="4874">MNAAGSERREGLDDDTESVLDDIDALLDEEAEEFVRSYVQKGGQ</sequence>
<comment type="similarity">
    <text evidence="2">Belongs to the prokaryotic ubiquitin-like protein family.</text>
</comment>
<evidence type="ECO:0000256" key="1">
    <source>
        <dbReference type="ARBA" id="ARBA00004707"/>
    </source>
</evidence>
<proteinExistence type="inferred from homology"/>
<dbReference type="GO" id="GO:0070628">
    <property type="term" value="F:proteasome binding"/>
    <property type="evidence" value="ECO:0007669"/>
    <property type="project" value="InterPro"/>
</dbReference>
<dbReference type="NCBIfam" id="TIGR03687">
    <property type="entry name" value="pupylate_cterm"/>
    <property type="match status" value="1"/>
</dbReference>
<dbReference type="Pfam" id="PF05639">
    <property type="entry name" value="Pup"/>
    <property type="match status" value="1"/>
</dbReference>
<accession>A0A840NLI8</accession>
<organism evidence="5 6">
    <name type="scientific">Saccharopolyspora gloriosae</name>
    <dbReference type="NCBI Taxonomy" id="455344"/>
    <lineage>
        <taxon>Bacteria</taxon>
        <taxon>Bacillati</taxon>
        <taxon>Actinomycetota</taxon>
        <taxon>Actinomycetes</taxon>
        <taxon>Pseudonocardiales</taxon>
        <taxon>Pseudonocardiaceae</taxon>
        <taxon>Saccharopolyspora</taxon>
    </lineage>
</organism>
<evidence type="ECO:0000313" key="6">
    <source>
        <dbReference type="Proteomes" id="UP000580474"/>
    </source>
</evidence>
<dbReference type="GO" id="GO:0019941">
    <property type="term" value="P:modification-dependent protein catabolic process"/>
    <property type="evidence" value="ECO:0007669"/>
    <property type="project" value="InterPro"/>
</dbReference>
<comment type="caution">
    <text evidence="5">The sequence shown here is derived from an EMBL/GenBank/DDBJ whole genome shotgun (WGS) entry which is preliminary data.</text>
</comment>